<dbReference type="AlphaFoldDB" id="A0AAJ1PSX7"/>
<accession>A0AAJ1PSX7</accession>
<dbReference type="CDD" id="cd07431">
    <property type="entry name" value="PHP_PolIIIA"/>
    <property type="match status" value="1"/>
</dbReference>
<protein>
    <submittedName>
        <fullName evidence="6">DNA polymerase III subunit alpha</fullName>
        <ecNumber evidence="6">2.7.7.7</ecNumber>
    </submittedName>
</protein>
<dbReference type="EC" id="2.7.7.7" evidence="6"/>
<organism evidence="6 7">
    <name type="scientific">Mycoplasma phocimorsus</name>
    <dbReference type="NCBI Taxonomy" id="3045839"/>
    <lineage>
        <taxon>Bacteria</taxon>
        <taxon>Bacillati</taxon>
        <taxon>Mycoplasmatota</taxon>
        <taxon>Mollicutes</taxon>
        <taxon>Mycoplasmataceae</taxon>
        <taxon>Mycoplasma</taxon>
    </lineage>
</organism>
<dbReference type="InterPro" id="IPR040982">
    <property type="entry name" value="DNA_pol3_finger"/>
</dbReference>
<evidence type="ECO:0000313" key="6">
    <source>
        <dbReference type="EMBL" id="MDJ1645924.1"/>
    </source>
</evidence>
<name>A0AAJ1PSX7_9MOLU</name>
<evidence type="ECO:0000256" key="3">
    <source>
        <dbReference type="ARBA" id="ARBA00022705"/>
    </source>
</evidence>
<dbReference type="InterPro" id="IPR011708">
    <property type="entry name" value="DNA_pol3_alpha_NTPase_dom"/>
</dbReference>
<dbReference type="Pfam" id="PF02811">
    <property type="entry name" value="PHP"/>
    <property type="match status" value="1"/>
</dbReference>
<dbReference type="InterPro" id="IPR003141">
    <property type="entry name" value="Pol/His_phosphatase_N"/>
</dbReference>
<keyword evidence="4" id="KW-0239">DNA-directed DNA polymerase</keyword>
<dbReference type="GO" id="GO:0003887">
    <property type="term" value="F:DNA-directed DNA polymerase activity"/>
    <property type="evidence" value="ECO:0007669"/>
    <property type="project" value="UniProtKB-KW"/>
</dbReference>
<evidence type="ECO:0000313" key="7">
    <source>
        <dbReference type="Proteomes" id="UP001224428"/>
    </source>
</evidence>
<keyword evidence="7" id="KW-1185">Reference proteome</keyword>
<dbReference type="InterPro" id="IPR016195">
    <property type="entry name" value="Pol/histidinol_Pase-like"/>
</dbReference>
<sequence length="976" mass="112903">MKQFINLHTNSEYTFLESTIRIEELVELAVEKKQKFLAITERNSMFSMALFIKLCIKNNINPIIGVDLDVEDYRFILLPKNKEAFKYLSELSLKKSKNQKIEINEIDKDFFYILDHPSDGFKAKTGFLPNLKNLDNYFYNSLDENDSHAIVLFENITLKVSDQKLLQNIRKIKGINDNKNAKNFEFKCEYPDQIIERTKKIAKKCVYEKEDVSFELPKFVNSLNMSSSEYLRYITSQELKKKKNEFSNYSQAVSRLEHELNVIEKLNFSDYFLIIHDLVNYSKNRPDKIEIGPGRGSAAGSIVSFLCGITEINPLKYGLIFERFLNEQRATMPDIDIDIQDTKRNDVLNYLYNKYGHDKFSLITTYQTFGLKSALRDIARNEDIPVPEVNAILAQLPAEVNANEINKYTQFNIAIKNSKYVLKWEIVKEIAVQLADRPRQISTHAAGIILNDKPLIEKTPLWVNQDNQYPQTQISMDYLEEYGLIKIDLLGLKNLTIIAEIEKTLQAMGIKEEFNPDWNLQNTYAMLNKGWTLGIFQLESVGMTKCLKKVGVNTFSDLYDIISLFRPGPMENIPKYIKFKNKQDQLKTLNPIYDSILNETHGVIIYQEQIMEICQKIAGMSLSEADILRRAMSKKKHELLEEVREKFISGAIKNGYESRMANDIFAQISHFADYGFNKSHAVSYAFIALKMAYYKSKYPALFYGSLINSFLSSQDKVRLQIKEAKQNNLIIELPSIENTTTSVMWKNNKLFLPLTFAKGIGVSAVNKLKPVFSNPKYMSSGPWFLAGCLNENVGNSNIQKLIESNSLRIFGNVQTLLNAFNSVSELKKSSEIFQKGIDEFLDNDEYTANHIIWKKVEEDDEAFRKFQKKYFGDVISDDLRIRNFKYQNKTGVEQMSYDVAYRMIIQIIKVNKRRTKTGISLENIEFFDGYKDGKFWVSENTLMSGKFIVGKYYEVEIIKTINNNYKVTKILNKLGE</sequence>
<dbReference type="InterPro" id="IPR004013">
    <property type="entry name" value="PHP_dom"/>
</dbReference>
<dbReference type="Proteomes" id="UP001224428">
    <property type="component" value="Unassembled WGS sequence"/>
</dbReference>
<evidence type="ECO:0000259" key="5">
    <source>
        <dbReference type="SMART" id="SM00481"/>
    </source>
</evidence>
<dbReference type="RefSeq" id="WP_283827332.1">
    <property type="nucleotide sequence ID" value="NZ_JASDDP010000021.1"/>
</dbReference>
<dbReference type="SMART" id="SM00481">
    <property type="entry name" value="POLIIIAc"/>
    <property type="match status" value="1"/>
</dbReference>
<dbReference type="Pfam" id="PF07733">
    <property type="entry name" value="DNA_pol3_alpha"/>
    <property type="match status" value="1"/>
</dbReference>
<keyword evidence="2 6" id="KW-0548">Nucleotidyltransferase</keyword>
<dbReference type="Pfam" id="PF17657">
    <property type="entry name" value="DNA_pol3_finger"/>
    <property type="match status" value="1"/>
</dbReference>
<dbReference type="EMBL" id="JASDDP010000021">
    <property type="protein sequence ID" value="MDJ1645924.1"/>
    <property type="molecule type" value="Genomic_DNA"/>
</dbReference>
<dbReference type="SUPFAM" id="SSF89550">
    <property type="entry name" value="PHP domain-like"/>
    <property type="match status" value="1"/>
</dbReference>
<proteinExistence type="predicted"/>
<evidence type="ECO:0000256" key="1">
    <source>
        <dbReference type="ARBA" id="ARBA00022679"/>
    </source>
</evidence>
<evidence type="ECO:0000256" key="4">
    <source>
        <dbReference type="ARBA" id="ARBA00022932"/>
    </source>
</evidence>
<dbReference type="GO" id="GO:0006260">
    <property type="term" value="P:DNA replication"/>
    <property type="evidence" value="ECO:0007669"/>
    <property type="project" value="UniProtKB-KW"/>
</dbReference>
<feature type="domain" description="Polymerase/histidinol phosphatase N-terminal" evidence="5">
    <location>
        <begin position="5"/>
        <end position="72"/>
    </location>
</feature>
<reference evidence="6" key="1">
    <citation type="submission" date="2023-05" db="EMBL/GenBank/DDBJ databases">
        <title>Mycoplasma phocimorsus sp. nov., isolated from Scandinavian patients with seal finger or septic arthritis after contact with seals.</title>
        <authorList>
            <person name="Skafte-Holm A."/>
            <person name="Pedersen T.R."/>
            <person name="Froelund M."/>
            <person name="Stegger M."/>
            <person name="Qvortrup K."/>
            <person name="Michaels D.L."/>
            <person name="Brown D.R."/>
            <person name="Jensen J.S."/>
        </authorList>
    </citation>
    <scope>NUCLEOTIDE SEQUENCE</scope>
    <source>
        <strain evidence="6">M5725</strain>
    </source>
</reference>
<dbReference type="InterPro" id="IPR004805">
    <property type="entry name" value="DnaE2/DnaE/PolC"/>
</dbReference>
<evidence type="ECO:0000256" key="2">
    <source>
        <dbReference type="ARBA" id="ARBA00022695"/>
    </source>
</evidence>
<comment type="caution">
    <text evidence="6">The sequence shown here is derived from an EMBL/GenBank/DDBJ whole genome shotgun (WGS) entry which is preliminary data.</text>
</comment>
<dbReference type="NCBIfam" id="TIGR00594">
    <property type="entry name" value="polc"/>
    <property type="match status" value="1"/>
</dbReference>
<keyword evidence="1 6" id="KW-0808">Transferase</keyword>
<dbReference type="PANTHER" id="PTHR32294">
    <property type="entry name" value="DNA POLYMERASE III SUBUNIT ALPHA"/>
    <property type="match status" value="1"/>
</dbReference>
<gene>
    <name evidence="6" type="primary">dnaE</name>
    <name evidence="6" type="ORF">QLQ80_02425</name>
</gene>
<dbReference type="PANTHER" id="PTHR32294:SF0">
    <property type="entry name" value="DNA POLYMERASE III SUBUNIT ALPHA"/>
    <property type="match status" value="1"/>
</dbReference>
<dbReference type="GO" id="GO:0008408">
    <property type="term" value="F:3'-5' exonuclease activity"/>
    <property type="evidence" value="ECO:0007669"/>
    <property type="project" value="InterPro"/>
</dbReference>
<keyword evidence="3" id="KW-0235">DNA replication</keyword>
<dbReference type="Gene3D" id="3.20.20.140">
    <property type="entry name" value="Metal-dependent hydrolases"/>
    <property type="match status" value="1"/>
</dbReference>